<evidence type="ECO:0000313" key="3">
    <source>
        <dbReference type="Proteomes" id="UP000001172"/>
    </source>
</evidence>
<dbReference type="HOGENOM" id="CLU_2716684_0_0_9"/>
<protein>
    <submittedName>
        <fullName evidence="2">Sperm protamine P1</fullName>
    </submittedName>
</protein>
<dbReference type="AlphaFoldDB" id="Q5KZ62"/>
<sequence>MAFGRHTITKHRSTEGRRGMMRNRWRPLRGMWRQERSSVGKTKPVVKHGRRDEYVRHRPITSPLFATRRRIY</sequence>
<name>Q5KZ62_GEOKA</name>
<dbReference type="Proteomes" id="UP000001172">
    <property type="component" value="Chromosome"/>
</dbReference>
<proteinExistence type="predicted"/>
<dbReference type="KEGG" id="gka:GK1739"/>
<dbReference type="STRING" id="235909.GK1739"/>
<reference evidence="2 3" key="1">
    <citation type="journal article" date="2004" name="Nucleic Acids Res.">
        <title>Thermoadaptation trait revealed by the genome sequence of thermophilic Geobacillus kaustophilus.</title>
        <authorList>
            <person name="Takami H."/>
            <person name="Takaki Y."/>
            <person name="Chee G.J."/>
            <person name="Nishi S."/>
            <person name="Shimamura S."/>
            <person name="Suzuki H."/>
            <person name="Matsui S."/>
            <person name="Uchiyama I."/>
        </authorList>
    </citation>
    <scope>NUCLEOTIDE SEQUENCE [LARGE SCALE GENOMIC DNA]</scope>
    <source>
        <strain evidence="2 3">HTA426</strain>
    </source>
</reference>
<evidence type="ECO:0000256" key="1">
    <source>
        <dbReference type="SAM" id="MobiDB-lite"/>
    </source>
</evidence>
<dbReference type="EMBL" id="BA000043">
    <property type="protein sequence ID" value="BAD76024.1"/>
    <property type="molecule type" value="Genomic_DNA"/>
</dbReference>
<keyword evidence="3" id="KW-1185">Reference proteome</keyword>
<gene>
    <name evidence="2" type="ordered locus">GK1739</name>
</gene>
<accession>Q5KZ62</accession>
<organism evidence="2 3">
    <name type="scientific">Geobacillus kaustophilus (strain HTA426)</name>
    <dbReference type="NCBI Taxonomy" id="235909"/>
    <lineage>
        <taxon>Bacteria</taxon>
        <taxon>Bacillati</taxon>
        <taxon>Bacillota</taxon>
        <taxon>Bacilli</taxon>
        <taxon>Bacillales</taxon>
        <taxon>Anoxybacillaceae</taxon>
        <taxon>Geobacillus</taxon>
        <taxon>Geobacillus thermoleovorans group</taxon>
    </lineage>
</organism>
<feature type="region of interest" description="Disordered" evidence="1">
    <location>
        <begin position="1"/>
        <end position="22"/>
    </location>
</feature>
<evidence type="ECO:0000313" key="2">
    <source>
        <dbReference type="EMBL" id="BAD76024.1"/>
    </source>
</evidence>